<dbReference type="Gene3D" id="3.40.605.10">
    <property type="entry name" value="Aldehyde Dehydrogenase, Chain A, domain 1"/>
    <property type="match status" value="1"/>
</dbReference>
<feature type="compositionally biased region" description="Polar residues" evidence="8">
    <location>
        <begin position="491"/>
        <end position="509"/>
    </location>
</feature>
<dbReference type="EMBL" id="CP119934">
    <property type="protein sequence ID" value="WFD01494.1"/>
    <property type="molecule type" value="Genomic_DNA"/>
</dbReference>
<dbReference type="Gene3D" id="3.40.309.10">
    <property type="entry name" value="Aldehyde Dehydrogenase, Chain A, domain 2"/>
    <property type="match status" value="1"/>
</dbReference>
<feature type="active site" evidence="5 6">
    <location>
        <position position="219"/>
    </location>
</feature>
<dbReference type="SUPFAM" id="SSF53720">
    <property type="entry name" value="ALDH-like"/>
    <property type="match status" value="1"/>
</dbReference>
<evidence type="ECO:0000256" key="2">
    <source>
        <dbReference type="ARBA" id="ARBA00023002"/>
    </source>
</evidence>
<dbReference type="PANTHER" id="PTHR43570">
    <property type="entry name" value="ALDEHYDE DEHYDROGENASE"/>
    <property type="match status" value="1"/>
</dbReference>
<feature type="region of interest" description="Disordered" evidence="8">
    <location>
        <begin position="487"/>
        <end position="509"/>
    </location>
</feature>
<evidence type="ECO:0000256" key="3">
    <source>
        <dbReference type="ARBA" id="ARBA00023027"/>
    </source>
</evidence>
<sequence>MTAIVQNTPVEKIPKIVDSLRSSFLSGKTRCLEYRKRQLKQFAYLVADHEADFTKAIAQDLGRPPMETGFGEIITIKNEIIEAIEKLSSWAKPKSVSGGLAYALHTKKVRKEPKGTVLVLGAWNYPITVQLGPVVGAIAAGNTVVLKPSELAPHSAQLIADLWPKYMDPELTLVVNGGIEESSTLLDQRFEHIFYTGNGRVGRIVAEKAAKWLCPTTLELGGKSPVIIDRSANLKIAAHRVLWAKSFNTGQTCIAPDYVLIERSIQDKFVAELIKAAREFWPAMDKDARDFGRIVNERHWKRISDLIAKSEGEVVFGGNQYADEASKFLPLTVLMNVKPTDSTMSDEIFGPVLPLLPYDDLREAVDFVNAHDQPLALYMFTSSDDVRDYILNYTRSGAAVRGDMLLHFVINDLPFGGTGPSGYGTYHGQASFDCFSHDRAFVDAPSSGLLGVVIEKIMAMRYPPYLPLKLTLFRLVLSKPIMFTRPKDPTKSTTSVNNPIAKSVSVRNN</sequence>
<dbReference type="Proteomes" id="UP001214603">
    <property type="component" value="Chromosome 1"/>
</dbReference>
<dbReference type="Pfam" id="PF00171">
    <property type="entry name" value="Aldedh"/>
    <property type="match status" value="1"/>
</dbReference>
<dbReference type="PROSITE" id="PS00687">
    <property type="entry name" value="ALDEHYDE_DEHYDR_GLU"/>
    <property type="match status" value="1"/>
</dbReference>
<feature type="active site" evidence="5">
    <location>
        <position position="253"/>
    </location>
</feature>
<dbReference type="GO" id="GO:0005737">
    <property type="term" value="C:cytoplasm"/>
    <property type="evidence" value="ECO:0007669"/>
    <property type="project" value="TreeGrafter"/>
</dbReference>
<keyword evidence="2 4" id="KW-0560">Oxidoreductase</keyword>
<dbReference type="InterPro" id="IPR016161">
    <property type="entry name" value="Ald_DH/histidinol_DH"/>
</dbReference>
<proteinExistence type="inferred from homology"/>
<dbReference type="InterPro" id="IPR016163">
    <property type="entry name" value="Ald_DH_C"/>
</dbReference>
<dbReference type="InterPro" id="IPR029510">
    <property type="entry name" value="Ald_DH_CS_GLU"/>
</dbReference>
<evidence type="ECO:0000256" key="6">
    <source>
        <dbReference type="PROSITE-ProRule" id="PRU10007"/>
    </source>
</evidence>
<keyword evidence="11" id="KW-1185">Reference proteome</keyword>
<dbReference type="GO" id="GO:0004029">
    <property type="term" value="F:aldehyde dehydrogenase (NAD+) activity"/>
    <property type="evidence" value="ECO:0007669"/>
    <property type="project" value="TreeGrafter"/>
</dbReference>
<dbReference type="FunFam" id="3.40.309.10:FF:000003">
    <property type="entry name" value="Aldehyde dehydrogenase"/>
    <property type="match status" value="1"/>
</dbReference>
<protein>
    <recommendedName>
        <fullName evidence="4">Aldehyde dehydrogenase</fullName>
    </recommendedName>
</protein>
<name>A0AAF0DX31_9BASI</name>
<evidence type="ECO:0000313" key="11">
    <source>
        <dbReference type="Proteomes" id="UP001214603"/>
    </source>
</evidence>
<feature type="domain" description="Aldehyde dehydrogenase" evidence="9">
    <location>
        <begin position="5"/>
        <end position="437"/>
    </location>
</feature>
<organism evidence="10 11">
    <name type="scientific">Malassezia obtusa</name>
    <dbReference type="NCBI Taxonomy" id="76774"/>
    <lineage>
        <taxon>Eukaryota</taxon>
        <taxon>Fungi</taxon>
        <taxon>Dikarya</taxon>
        <taxon>Basidiomycota</taxon>
        <taxon>Ustilaginomycotina</taxon>
        <taxon>Malasseziomycetes</taxon>
        <taxon>Malasseziales</taxon>
        <taxon>Malasseziaceae</taxon>
        <taxon>Malassezia</taxon>
    </lineage>
</organism>
<dbReference type="PIRSF" id="PIRSF036492">
    <property type="entry name" value="ALDH"/>
    <property type="match status" value="1"/>
</dbReference>
<dbReference type="AlphaFoldDB" id="A0AAF0DX31"/>
<reference evidence="10" key="1">
    <citation type="submission" date="2023-03" db="EMBL/GenBank/DDBJ databases">
        <title>Mating type loci evolution in Malassezia.</title>
        <authorList>
            <person name="Coelho M.A."/>
        </authorList>
    </citation>
    <scope>NUCLEOTIDE SEQUENCE</scope>
    <source>
        <strain evidence="10">CBS 7876</strain>
    </source>
</reference>
<dbReference type="InterPro" id="IPR012394">
    <property type="entry name" value="Aldehyde_DH_NAD(P)"/>
</dbReference>
<dbReference type="PANTHER" id="PTHR43570:SF16">
    <property type="entry name" value="ALDEHYDE DEHYDROGENASE TYPE III, ISOFORM Q"/>
    <property type="match status" value="1"/>
</dbReference>
<evidence type="ECO:0000256" key="7">
    <source>
        <dbReference type="RuleBase" id="RU003345"/>
    </source>
</evidence>
<evidence type="ECO:0000256" key="5">
    <source>
        <dbReference type="PIRSR" id="PIRSR036492-1"/>
    </source>
</evidence>
<dbReference type="CDD" id="cd07135">
    <property type="entry name" value="ALDH_F14-YMR110C"/>
    <property type="match status" value="1"/>
</dbReference>
<evidence type="ECO:0000256" key="1">
    <source>
        <dbReference type="ARBA" id="ARBA00009986"/>
    </source>
</evidence>
<evidence type="ECO:0000259" key="9">
    <source>
        <dbReference type="Pfam" id="PF00171"/>
    </source>
</evidence>
<keyword evidence="3" id="KW-0520">NAD</keyword>
<evidence type="ECO:0000256" key="4">
    <source>
        <dbReference type="PIRNR" id="PIRNR036492"/>
    </source>
</evidence>
<gene>
    <name evidence="10" type="ORF">MOBT1_000159</name>
</gene>
<accession>A0AAF0DX31</accession>
<evidence type="ECO:0000313" key="10">
    <source>
        <dbReference type="EMBL" id="WFD01494.1"/>
    </source>
</evidence>
<dbReference type="GO" id="GO:0006081">
    <property type="term" value="P:aldehyde metabolic process"/>
    <property type="evidence" value="ECO:0007669"/>
    <property type="project" value="InterPro"/>
</dbReference>
<dbReference type="FunFam" id="3.40.605.10:FF:000004">
    <property type="entry name" value="Aldehyde dehydrogenase"/>
    <property type="match status" value="1"/>
</dbReference>
<evidence type="ECO:0000256" key="8">
    <source>
        <dbReference type="SAM" id="MobiDB-lite"/>
    </source>
</evidence>
<dbReference type="InterPro" id="IPR015590">
    <property type="entry name" value="Aldehyde_DH_dom"/>
</dbReference>
<comment type="similarity">
    <text evidence="1 4 7">Belongs to the aldehyde dehydrogenase family.</text>
</comment>
<dbReference type="InterPro" id="IPR016162">
    <property type="entry name" value="Ald_DH_N"/>
</dbReference>